<keyword evidence="2" id="KW-1003">Cell membrane</keyword>
<evidence type="ECO:0000256" key="3">
    <source>
        <dbReference type="ARBA" id="ARBA00022679"/>
    </source>
</evidence>
<dbReference type="SUPFAM" id="SSF52266">
    <property type="entry name" value="SGNH hydrolase"/>
    <property type="match status" value="1"/>
</dbReference>
<dbReference type="PANTHER" id="PTHR23028:SF53">
    <property type="entry name" value="ACYL_TRANSF_3 DOMAIN-CONTAINING PROTEIN"/>
    <property type="match status" value="1"/>
</dbReference>
<dbReference type="GO" id="GO:0016787">
    <property type="term" value="F:hydrolase activity"/>
    <property type="evidence" value="ECO:0007669"/>
    <property type="project" value="UniProtKB-KW"/>
</dbReference>
<name>A0A1G6A4R9_EUBOX</name>
<feature type="transmembrane region" description="Helical" evidence="8">
    <location>
        <begin position="331"/>
        <end position="354"/>
    </location>
</feature>
<keyword evidence="5 8" id="KW-1133">Transmembrane helix</keyword>
<feature type="transmembrane region" description="Helical" evidence="8">
    <location>
        <begin position="9"/>
        <end position="33"/>
    </location>
</feature>
<dbReference type="STRING" id="1732.SAMN02910417_00262"/>
<evidence type="ECO:0000313" key="11">
    <source>
        <dbReference type="Proteomes" id="UP000199228"/>
    </source>
</evidence>
<keyword evidence="10" id="KW-0378">Hydrolase</keyword>
<evidence type="ECO:0000256" key="7">
    <source>
        <dbReference type="ARBA" id="ARBA00023315"/>
    </source>
</evidence>
<keyword evidence="4 8" id="KW-0812">Transmembrane</keyword>
<feature type="transmembrane region" description="Helical" evidence="8">
    <location>
        <begin position="80"/>
        <end position="100"/>
    </location>
</feature>
<comment type="subcellular location">
    <subcellularLocation>
        <location evidence="1">Cell membrane</location>
        <topology evidence="1">Multi-pass membrane protein</topology>
    </subcellularLocation>
</comment>
<accession>A0A1G6A4R9</accession>
<sequence>MSEKKHPTLLAHITGLDGLRAIAIVAVTLFHLFPNQIKGGYLGVSLFFMLSGFLMTYSSERKCYFVDMSARKFYLKRIKRIYPSLIIVTLVTIGVLYLLAPDSLGGMRREVLSMIGGYNNWWQIAQNSDYFTRISGISPFTHIWSLAIELQYYLIWPILYFIYLFLRIKKSEKASLAFLSTLTIIAFAWMPIRYFMGTDITPLYYGTDTRIHALLLGSLIGFEYVHPSIHKKKPKFRFAKPIYILCMIAFVLAAIFMDGQYKFTYIAGLPGMAIIFAIIVRLTAEKSLPFTVKMEAKPLKWLGDRSYELYLWQYPVLFLFIEMGWNEIPGYQLIIIGIILVLSVWLHSFTSFLFNEKQPYRFREFISLKNKKISIHVHRVACVCIVIFLIVGIGGLAKAPALKLSDEAELKAALDANAKVIDDSTDSSDRKDIANAQTLTEIDPLSVDYSATSNSAYVSKENMVMVGDSVMLACVLSLQDYFPDANINAEESRSVPDGVTKVKKMMKNGKITHTLVIGFGTNGIISQAKAEELFDAVGDDISVFWINIHGNKLTWTKQNNKMLQKLTKQHSNLTVVDWNSEVSGHKNWLYSDHVHPNLKGANRYADLLDETLDRVIAEQEAVRQSAAGEN</sequence>
<keyword evidence="3 10" id="KW-0808">Transferase</keyword>
<dbReference type="Proteomes" id="UP000199228">
    <property type="component" value="Unassembled WGS sequence"/>
</dbReference>
<evidence type="ECO:0000256" key="2">
    <source>
        <dbReference type="ARBA" id="ARBA00022475"/>
    </source>
</evidence>
<dbReference type="Gene3D" id="3.40.50.1110">
    <property type="entry name" value="SGNH hydrolase"/>
    <property type="match status" value="1"/>
</dbReference>
<evidence type="ECO:0000259" key="9">
    <source>
        <dbReference type="Pfam" id="PF01757"/>
    </source>
</evidence>
<proteinExistence type="predicted"/>
<keyword evidence="7 10" id="KW-0012">Acyltransferase</keyword>
<feature type="transmembrane region" description="Helical" evidence="8">
    <location>
        <begin position="238"/>
        <end position="257"/>
    </location>
</feature>
<feature type="transmembrane region" description="Helical" evidence="8">
    <location>
        <begin position="176"/>
        <end position="197"/>
    </location>
</feature>
<dbReference type="Pfam" id="PF01757">
    <property type="entry name" value="Acyl_transf_3"/>
    <property type="match status" value="1"/>
</dbReference>
<keyword evidence="11" id="KW-1185">Reference proteome</keyword>
<evidence type="ECO:0000313" key="10">
    <source>
        <dbReference type="EMBL" id="SDB03417.1"/>
    </source>
</evidence>
<dbReference type="InterPro" id="IPR050879">
    <property type="entry name" value="Acyltransferase_3"/>
</dbReference>
<dbReference type="GO" id="GO:0005886">
    <property type="term" value="C:plasma membrane"/>
    <property type="evidence" value="ECO:0007669"/>
    <property type="project" value="UniProtKB-SubCell"/>
</dbReference>
<reference evidence="10 11" key="1">
    <citation type="submission" date="2016-10" db="EMBL/GenBank/DDBJ databases">
        <authorList>
            <person name="de Groot N.N."/>
        </authorList>
    </citation>
    <scope>NUCLEOTIDE SEQUENCE [LARGE SCALE GENOMIC DNA]</scope>
    <source>
        <strain evidence="10 11">DSM 3217</strain>
    </source>
</reference>
<dbReference type="AlphaFoldDB" id="A0A1G6A4R9"/>
<dbReference type="PANTHER" id="PTHR23028">
    <property type="entry name" value="ACETYLTRANSFERASE"/>
    <property type="match status" value="1"/>
</dbReference>
<feature type="transmembrane region" description="Helical" evidence="8">
    <location>
        <begin position="39"/>
        <end position="59"/>
    </location>
</feature>
<organism evidence="10 11">
    <name type="scientific">Eubacterium oxidoreducens</name>
    <dbReference type="NCBI Taxonomy" id="1732"/>
    <lineage>
        <taxon>Bacteria</taxon>
        <taxon>Bacillati</taxon>
        <taxon>Bacillota</taxon>
        <taxon>Clostridia</taxon>
        <taxon>Eubacteriales</taxon>
        <taxon>Eubacteriaceae</taxon>
        <taxon>Eubacterium</taxon>
    </lineage>
</organism>
<dbReference type="GO" id="GO:0009103">
    <property type="term" value="P:lipopolysaccharide biosynthetic process"/>
    <property type="evidence" value="ECO:0007669"/>
    <property type="project" value="TreeGrafter"/>
</dbReference>
<dbReference type="GO" id="GO:0016747">
    <property type="term" value="F:acyltransferase activity, transferring groups other than amino-acyl groups"/>
    <property type="evidence" value="ECO:0007669"/>
    <property type="project" value="InterPro"/>
</dbReference>
<evidence type="ECO:0000256" key="8">
    <source>
        <dbReference type="SAM" id="Phobius"/>
    </source>
</evidence>
<feature type="transmembrane region" description="Helical" evidence="8">
    <location>
        <begin position="307"/>
        <end position="325"/>
    </location>
</feature>
<feature type="transmembrane region" description="Helical" evidence="8">
    <location>
        <begin position="375"/>
        <end position="397"/>
    </location>
</feature>
<evidence type="ECO:0000256" key="5">
    <source>
        <dbReference type="ARBA" id="ARBA00022989"/>
    </source>
</evidence>
<keyword evidence="6 8" id="KW-0472">Membrane</keyword>
<evidence type="ECO:0000256" key="6">
    <source>
        <dbReference type="ARBA" id="ARBA00023136"/>
    </source>
</evidence>
<dbReference type="EMBL" id="FMXR01000004">
    <property type="protein sequence ID" value="SDB03417.1"/>
    <property type="molecule type" value="Genomic_DNA"/>
</dbReference>
<feature type="domain" description="Acyltransferase 3" evidence="9">
    <location>
        <begin position="14"/>
        <end position="346"/>
    </location>
</feature>
<evidence type="ECO:0000256" key="1">
    <source>
        <dbReference type="ARBA" id="ARBA00004651"/>
    </source>
</evidence>
<feature type="transmembrane region" description="Helical" evidence="8">
    <location>
        <begin position="209"/>
        <end position="226"/>
    </location>
</feature>
<evidence type="ECO:0000256" key="4">
    <source>
        <dbReference type="ARBA" id="ARBA00022692"/>
    </source>
</evidence>
<dbReference type="InterPro" id="IPR002656">
    <property type="entry name" value="Acyl_transf_3_dom"/>
</dbReference>
<feature type="transmembrane region" description="Helical" evidence="8">
    <location>
        <begin position="263"/>
        <end position="284"/>
    </location>
</feature>
<protein>
    <submittedName>
        <fullName evidence="10">Peptidoglycan/LPS O-acetylase OafA/YrhL, contains acyltransferase and SGNH-hydrolase domains</fullName>
    </submittedName>
</protein>
<dbReference type="InterPro" id="IPR036514">
    <property type="entry name" value="SGNH_hydro_sf"/>
</dbReference>
<feature type="transmembrane region" description="Helical" evidence="8">
    <location>
        <begin position="143"/>
        <end position="164"/>
    </location>
</feature>
<dbReference type="RefSeq" id="WP_176762233.1">
    <property type="nucleotide sequence ID" value="NZ_FMXR01000004.1"/>
</dbReference>
<gene>
    <name evidence="10" type="ORF">SAMN02910417_00262</name>
</gene>